<organism evidence="1">
    <name type="scientific">freshwater metagenome</name>
    <dbReference type="NCBI Taxonomy" id="449393"/>
    <lineage>
        <taxon>unclassified sequences</taxon>
        <taxon>metagenomes</taxon>
        <taxon>ecological metagenomes</taxon>
    </lineage>
</organism>
<accession>A0A6J6AK20</accession>
<dbReference type="EMBL" id="CAEUNI010000013">
    <property type="protein sequence ID" value="CAB4370722.1"/>
    <property type="molecule type" value="Genomic_DNA"/>
</dbReference>
<dbReference type="AlphaFoldDB" id="A0A6J6AK20"/>
<name>A0A6J6AK20_9ZZZZ</name>
<reference evidence="1" key="1">
    <citation type="submission" date="2020-05" db="EMBL/GenBank/DDBJ databases">
        <authorList>
            <person name="Chiriac C."/>
            <person name="Salcher M."/>
            <person name="Ghai R."/>
            <person name="Kavagutti S V."/>
        </authorList>
    </citation>
    <scope>NUCLEOTIDE SEQUENCE</scope>
</reference>
<protein>
    <submittedName>
        <fullName evidence="1">Unannotated protein</fullName>
    </submittedName>
</protein>
<proteinExistence type="predicted"/>
<evidence type="ECO:0000313" key="1">
    <source>
        <dbReference type="EMBL" id="CAB4370722.1"/>
    </source>
</evidence>
<sequence length="84" mass="8951">MDSVVSFEKEAAISTLSFMAHSFKSASTAAACAGSKSIKTVSIKRDLITTCSISKIVMENGSKVVKRDEEIPGASMPESRIRPV</sequence>
<gene>
    <name evidence="1" type="ORF">UFOPK4182_00220</name>
</gene>